<name>A0ACC2FS87_DALPE</name>
<evidence type="ECO:0000313" key="1">
    <source>
        <dbReference type="EMBL" id="KAJ7994214.1"/>
    </source>
</evidence>
<keyword evidence="2" id="KW-1185">Reference proteome</keyword>
<gene>
    <name evidence="1" type="ORF">DPEC_G00263580</name>
</gene>
<comment type="caution">
    <text evidence="1">The sequence shown here is derived from an EMBL/GenBank/DDBJ whole genome shotgun (WGS) entry which is preliminary data.</text>
</comment>
<dbReference type="EMBL" id="CM055750">
    <property type="protein sequence ID" value="KAJ7994214.1"/>
    <property type="molecule type" value="Genomic_DNA"/>
</dbReference>
<protein>
    <submittedName>
        <fullName evidence="1">Uncharacterized protein</fullName>
    </submittedName>
</protein>
<proteinExistence type="predicted"/>
<sequence>MPVNASNAVALALQVRSHTLEASGFTDTMDVMYVAQMIERFMEYVRPLQELSEVLVEMGSNLMQVNDQILAQAQRERRACSSIVYSLETLAWPQLHSHAQDLSM</sequence>
<organism evidence="1 2">
    <name type="scientific">Dallia pectoralis</name>
    <name type="common">Alaska blackfish</name>
    <dbReference type="NCBI Taxonomy" id="75939"/>
    <lineage>
        <taxon>Eukaryota</taxon>
        <taxon>Metazoa</taxon>
        <taxon>Chordata</taxon>
        <taxon>Craniata</taxon>
        <taxon>Vertebrata</taxon>
        <taxon>Euteleostomi</taxon>
        <taxon>Actinopterygii</taxon>
        <taxon>Neopterygii</taxon>
        <taxon>Teleostei</taxon>
        <taxon>Protacanthopterygii</taxon>
        <taxon>Esociformes</taxon>
        <taxon>Umbridae</taxon>
        <taxon>Dallia</taxon>
    </lineage>
</organism>
<feature type="non-terminal residue" evidence="1">
    <location>
        <position position="104"/>
    </location>
</feature>
<accession>A0ACC2FS87</accession>
<evidence type="ECO:0000313" key="2">
    <source>
        <dbReference type="Proteomes" id="UP001157502"/>
    </source>
</evidence>
<reference evidence="1" key="1">
    <citation type="submission" date="2021-05" db="EMBL/GenBank/DDBJ databases">
        <authorList>
            <person name="Pan Q."/>
            <person name="Jouanno E."/>
            <person name="Zahm M."/>
            <person name="Klopp C."/>
            <person name="Cabau C."/>
            <person name="Louis A."/>
            <person name="Berthelot C."/>
            <person name="Parey E."/>
            <person name="Roest Crollius H."/>
            <person name="Montfort J."/>
            <person name="Robinson-Rechavi M."/>
            <person name="Bouchez O."/>
            <person name="Lampietro C."/>
            <person name="Lopez Roques C."/>
            <person name="Donnadieu C."/>
            <person name="Postlethwait J."/>
            <person name="Bobe J."/>
            <person name="Dillon D."/>
            <person name="Chandos A."/>
            <person name="von Hippel F."/>
            <person name="Guiguen Y."/>
        </authorList>
    </citation>
    <scope>NUCLEOTIDE SEQUENCE</scope>
    <source>
        <strain evidence="1">YG-Jan2019</strain>
    </source>
</reference>
<dbReference type="Proteomes" id="UP001157502">
    <property type="component" value="Chromosome 23"/>
</dbReference>